<evidence type="ECO:0008006" key="5">
    <source>
        <dbReference type="Google" id="ProtNLM"/>
    </source>
</evidence>
<keyword evidence="2" id="KW-0732">Signal</keyword>
<sequence length="164" mass="17462">MTKISSSFRAKAAALALAGFATVALPMTPALADGWHGGDRHGWERHGDWGGGYHDRGWDRGWDRGHDDNDGAAIAVAAGVGLLLGAAIMSQPAYDAPPPVAYAPAPSGYYGQPPLQAVPASEVYRSTSGQYCREYQSRVRVGGEWRQAYGTACLGEDGDWRVVQ</sequence>
<dbReference type="AlphaFoldDB" id="A0A6N6VKR5"/>
<feature type="transmembrane region" description="Helical" evidence="1">
    <location>
        <begin position="71"/>
        <end position="89"/>
    </location>
</feature>
<protein>
    <recommendedName>
        <fullName evidence="5">Surface antigen domain-containing protein</fullName>
    </recommendedName>
</protein>
<accession>A0A6N6VKR5</accession>
<evidence type="ECO:0000256" key="1">
    <source>
        <dbReference type="SAM" id="Phobius"/>
    </source>
</evidence>
<name>A0A6N6VKR5_9HYPH</name>
<feature type="signal peptide" evidence="2">
    <location>
        <begin position="1"/>
        <end position="32"/>
    </location>
</feature>
<dbReference type="EMBL" id="WESC01000004">
    <property type="protein sequence ID" value="KAB7741125.1"/>
    <property type="molecule type" value="Genomic_DNA"/>
</dbReference>
<evidence type="ECO:0000313" key="3">
    <source>
        <dbReference type="EMBL" id="KAB7741125.1"/>
    </source>
</evidence>
<gene>
    <name evidence="3" type="ORF">F2P47_05075</name>
</gene>
<keyword evidence="4" id="KW-1185">Reference proteome</keyword>
<keyword evidence="1" id="KW-1133">Transmembrane helix</keyword>
<keyword evidence="1" id="KW-0812">Transmembrane</keyword>
<dbReference type="Proteomes" id="UP000468901">
    <property type="component" value="Unassembled WGS sequence"/>
</dbReference>
<proteinExistence type="predicted"/>
<evidence type="ECO:0000313" key="4">
    <source>
        <dbReference type="Proteomes" id="UP000468901"/>
    </source>
</evidence>
<keyword evidence="1" id="KW-0472">Membrane</keyword>
<comment type="caution">
    <text evidence="3">The sequence shown here is derived from an EMBL/GenBank/DDBJ whole genome shotgun (WGS) entry which is preliminary data.</text>
</comment>
<organism evidence="3 4">
    <name type="scientific">Parvibaculum sedimenti</name>
    <dbReference type="NCBI Taxonomy" id="2608632"/>
    <lineage>
        <taxon>Bacteria</taxon>
        <taxon>Pseudomonadati</taxon>
        <taxon>Pseudomonadota</taxon>
        <taxon>Alphaproteobacteria</taxon>
        <taxon>Hyphomicrobiales</taxon>
        <taxon>Parvibaculaceae</taxon>
        <taxon>Parvibaculum</taxon>
    </lineage>
</organism>
<dbReference type="RefSeq" id="WP_152215098.1">
    <property type="nucleotide sequence ID" value="NZ_WESC01000004.1"/>
</dbReference>
<evidence type="ECO:0000256" key="2">
    <source>
        <dbReference type="SAM" id="SignalP"/>
    </source>
</evidence>
<reference evidence="3 4" key="1">
    <citation type="submission" date="2019-09" db="EMBL/GenBank/DDBJ databases">
        <title>Parvibaculum sedimenti sp. nov., isolated from sediment.</title>
        <authorList>
            <person name="Wang Y."/>
        </authorList>
    </citation>
    <scope>NUCLEOTIDE SEQUENCE [LARGE SCALE GENOMIC DNA]</scope>
    <source>
        <strain evidence="3 4">HXT-9</strain>
    </source>
</reference>
<feature type="chain" id="PRO_5026830050" description="Surface antigen domain-containing protein" evidence="2">
    <location>
        <begin position="33"/>
        <end position="164"/>
    </location>
</feature>